<dbReference type="AlphaFoldDB" id="A0AAE7BW93"/>
<dbReference type="Proteomes" id="UP000503505">
    <property type="component" value="Chromosome"/>
</dbReference>
<feature type="chain" id="PRO_5042076408" description="CSLREA domain-containing protein" evidence="1">
    <location>
        <begin position="23"/>
        <end position="816"/>
    </location>
</feature>
<protein>
    <recommendedName>
        <fullName evidence="4">CSLREA domain-containing protein</fullName>
    </recommendedName>
</protein>
<keyword evidence="1" id="KW-0732">Signal</keyword>
<evidence type="ECO:0000313" key="3">
    <source>
        <dbReference type="Proteomes" id="UP000503505"/>
    </source>
</evidence>
<evidence type="ECO:0000313" key="2">
    <source>
        <dbReference type="EMBL" id="QIC66700.1"/>
    </source>
</evidence>
<reference evidence="2 3" key="1">
    <citation type="submission" date="2019-09" db="EMBL/GenBank/DDBJ databases">
        <title>Non-baumannii Acinetobacter spp. carrying blaNDM-1 isolated in China.</title>
        <authorList>
            <person name="Cui C."/>
            <person name="Chen C."/>
            <person name="Sun J."/>
            <person name="Liu Y."/>
        </authorList>
    </citation>
    <scope>NUCLEOTIDE SEQUENCE [LARGE SCALE GENOMIC DNA]</scope>
    <source>
        <strain evidence="2 3">HZE23-1</strain>
    </source>
</reference>
<feature type="signal peptide" evidence="1">
    <location>
        <begin position="1"/>
        <end position="22"/>
    </location>
</feature>
<sequence>MMKNYKKGLFTAVFLSTMSLMAAESRIIQVTTTLDIDDLKSCSLRQAIRTAYENKSYGSCNVGNRLPGQPDYIQLEKGEYILTRGELKLNSPISLYGALPFDEQAKDLLKGTFPAQQPIQTSINAQGQSRIFNTVTSGTTLEINNIALKNGYAKASSTDRGNGGALFIGGILKIYNSAILDSKADNQGGAIYFVGSDSERTVSLIKTLIMRNHAPLGSVWAMDCERKGLPTTSPTSISHSSIVENGNYQTGMSSSTSIIDYCGAGSIDIHASTIAKNRVDEEDGAIIQFSSRAEKPLNGLALLGLVSNTIVENEAAATLLYDDKGMKAFNSNILAFNTGQSCSYALNGGNTADQSINMILTNNALDSTCTVPAVKLTDAAKNIIIPAAIERSELLSDYKTASPYNIYLPLYYPIDKNSNTDFVNAGHLNCSESDQREIFRVSNGTLLLNPENANTCDIGSVELMRLTAADIQSLSNIAYSEMITVYEDRIQQLEAMLDDPGNAPRKLQIQAELDDFNSLLTNTKISAKYRAIYIDPFELALPKQIEKDGELRNKPFDVDQYSISTQAKGVGKLDASATGGTNLFPFGPDEQQVCEWVPELKRIMFYRKDGAITPPGVSEYCVYTLTENLSDSERANGVVAESSSGVLAATFNNIAPVAKNDIYTIRPENDLRVEVNPLSNDFDDDGPMDNLAPQYRKTPTHLDNTAAPIRFEDIDPSLINIYAEREGVCLDGTTSEKCYGGKITFEIKNNLSQFDYPIKYHYYDTEGIKSNTATIILRNSAKNTNSDSSGGGAINIIALFGLLGIAAYRSRRLFKS</sequence>
<dbReference type="RefSeq" id="WP_163171048.1">
    <property type="nucleotide sequence ID" value="NZ_CP044463.1"/>
</dbReference>
<gene>
    <name evidence="2" type="ORF">FSC10_04710</name>
</gene>
<dbReference type="EMBL" id="CP044463">
    <property type="protein sequence ID" value="QIC66700.1"/>
    <property type="molecule type" value="Genomic_DNA"/>
</dbReference>
<evidence type="ECO:0000256" key="1">
    <source>
        <dbReference type="SAM" id="SignalP"/>
    </source>
</evidence>
<proteinExistence type="predicted"/>
<evidence type="ECO:0008006" key="4">
    <source>
        <dbReference type="Google" id="ProtNLM"/>
    </source>
</evidence>
<dbReference type="SUPFAM" id="SSF51126">
    <property type="entry name" value="Pectin lyase-like"/>
    <property type="match status" value="1"/>
</dbReference>
<dbReference type="InterPro" id="IPR011050">
    <property type="entry name" value="Pectin_lyase_fold/virulence"/>
</dbReference>
<organism evidence="2 3">
    <name type="scientific">Acinetobacter schindleri</name>
    <dbReference type="NCBI Taxonomy" id="108981"/>
    <lineage>
        <taxon>Bacteria</taxon>
        <taxon>Pseudomonadati</taxon>
        <taxon>Pseudomonadota</taxon>
        <taxon>Gammaproteobacteria</taxon>
        <taxon>Moraxellales</taxon>
        <taxon>Moraxellaceae</taxon>
        <taxon>Acinetobacter</taxon>
    </lineage>
</organism>
<name>A0AAE7BW93_9GAMM</name>
<accession>A0AAE7BW93</accession>